<dbReference type="PROSITE" id="PS50850">
    <property type="entry name" value="MFS"/>
    <property type="match status" value="1"/>
</dbReference>
<gene>
    <name evidence="10" type="ORF">Raf01_09370</name>
</gene>
<proteinExistence type="inferred from homology"/>
<keyword evidence="7 8" id="KW-0472">Membrane</keyword>
<feature type="transmembrane region" description="Helical" evidence="8">
    <location>
        <begin position="148"/>
        <end position="167"/>
    </location>
</feature>
<evidence type="ECO:0000256" key="1">
    <source>
        <dbReference type="ARBA" id="ARBA00004651"/>
    </source>
</evidence>
<comment type="caution">
    <text evidence="10">The sequence shown here is derived from an EMBL/GenBank/DDBJ whole genome shotgun (WGS) entry which is preliminary data.</text>
</comment>
<dbReference type="InterPro" id="IPR011701">
    <property type="entry name" value="MFS"/>
</dbReference>
<keyword evidence="3" id="KW-0813">Transport</keyword>
<evidence type="ECO:0000313" key="11">
    <source>
        <dbReference type="Proteomes" id="UP000642748"/>
    </source>
</evidence>
<feature type="transmembrane region" description="Helical" evidence="8">
    <location>
        <begin position="87"/>
        <end position="104"/>
    </location>
</feature>
<comment type="subcellular location">
    <subcellularLocation>
        <location evidence="1">Cell membrane</location>
        <topology evidence="1">Multi-pass membrane protein</topology>
    </subcellularLocation>
</comment>
<feature type="transmembrane region" description="Helical" evidence="8">
    <location>
        <begin position="21"/>
        <end position="44"/>
    </location>
</feature>
<dbReference type="FunFam" id="1.20.1720.10:FF:000004">
    <property type="entry name" value="EmrB/QacA family drug resistance transporter"/>
    <property type="match status" value="1"/>
</dbReference>
<feature type="transmembrane region" description="Helical" evidence="8">
    <location>
        <begin position="311"/>
        <end position="329"/>
    </location>
</feature>
<dbReference type="PANTHER" id="PTHR23501:SF197">
    <property type="entry name" value="COMD"/>
    <property type="match status" value="1"/>
</dbReference>
<dbReference type="Gene3D" id="1.20.1720.10">
    <property type="entry name" value="Multidrug resistance protein D"/>
    <property type="match status" value="1"/>
</dbReference>
<dbReference type="GO" id="GO:0005886">
    <property type="term" value="C:plasma membrane"/>
    <property type="evidence" value="ECO:0007669"/>
    <property type="project" value="UniProtKB-SubCell"/>
</dbReference>
<protein>
    <submittedName>
        <fullName evidence="10">MFS transporter</fullName>
    </submittedName>
</protein>
<evidence type="ECO:0000256" key="5">
    <source>
        <dbReference type="ARBA" id="ARBA00022692"/>
    </source>
</evidence>
<feature type="transmembrane region" description="Helical" evidence="8">
    <location>
        <begin position="234"/>
        <end position="256"/>
    </location>
</feature>
<name>A0A8J3QKQ5_9ACTN</name>
<dbReference type="PANTHER" id="PTHR23501">
    <property type="entry name" value="MAJOR FACILITATOR SUPERFAMILY"/>
    <property type="match status" value="1"/>
</dbReference>
<evidence type="ECO:0000256" key="2">
    <source>
        <dbReference type="ARBA" id="ARBA00007520"/>
    </source>
</evidence>
<evidence type="ECO:0000256" key="6">
    <source>
        <dbReference type="ARBA" id="ARBA00022989"/>
    </source>
</evidence>
<feature type="transmembrane region" description="Helical" evidence="8">
    <location>
        <begin position="371"/>
        <end position="390"/>
    </location>
</feature>
<evidence type="ECO:0000256" key="3">
    <source>
        <dbReference type="ARBA" id="ARBA00022448"/>
    </source>
</evidence>
<feature type="transmembrane region" description="Helical" evidence="8">
    <location>
        <begin position="482"/>
        <end position="500"/>
    </location>
</feature>
<dbReference type="Gene3D" id="1.20.1250.20">
    <property type="entry name" value="MFS general substrate transporter like domains"/>
    <property type="match status" value="1"/>
</dbReference>
<dbReference type="CDD" id="cd17502">
    <property type="entry name" value="MFS_Azr1_MDR_like"/>
    <property type="match status" value="1"/>
</dbReference>
<feature type="transmembrane region" description="Helical" evidence="8">
    <location>
        <begin position="56"/>
        <end position="75"/>
    </location>
</feature>
<organism evidence="10 11">
    <name type="scientific">Rugosimonospora africana</name>
    <dbReference type="NCBI Taxonomy" id="556532"/>
    <lineage>
        <taxon>Bacteria</taxon>
        <taxon>Bacillati</taxon>
        <taxon>Actinomycetota</taxon>
        <taxon>Actinomycetes</taxon>
        <taxon>Micromonosporales</taxon>
        <taxon>Micromonosporaceae</taxon>
        <taxon>Rugosimonospora</taxon>
    </lineage>
</organism>
<evidence type="ECO:0000259" key="9">
    <source>
        <dbReference type="PROSITE" id="PS50850"/>
    </source>
</evidence>
<dbReference type="InterPro" id="IPR036259">
    <property type="entry name" value="MFS_trans_sf"/>
</dbReference>
<evidence type="ECO:0000256" key="7">
    <source>
        <dbReference type="ARBA" id="ARBA00023136"/>
    </source>
</evidence>
<keyword evidence="6 8" id="KW-1133">Transmembrane helix</keyword>
<dbReference type="Proteomes" id="UP000642748">
    <property type="component" value="Unassembled WGS sequence"/>
</dbReference>
<feature type="transmembrane region" description="Helical" evidence="8">
    <location>
        <begin position="341"/>
        <end position="359"/>
    </location>
</feature>
<feature type="transmembrane region" description="Helical" evidence="8">
    <location>
        <begin position="116"/>
        <end position="136"/>
    </location>
</feature>
<comment type="similarity">
    <text evidence="2">Belongs to the major facilitator superfamily. TCR/Tet family.</text>
</comment>
<reference evidence="10" key="1">
    <citation type="submission" date="2021-01" db="EMBL/GenBank/DDBJ databases">
        <title>Whole genome shotgun sequence of Rugosimonospora africana NBRC 104875.</title>
        <authorList>
            <person name="Komaki H."/>
            <person name="Tamura T."/>
        </authorList>
    </citation>
    <scope>NUCLEOTIDE SEQUENCE</scope>
    <source>
        <strain evidence="10">NBRC 104875</strain>
    </source>
</reference>
<accession>A0A8J3QKQ5</accession>
<dbReference type="SUPFAM" id="SSF103473">
    <property type="entry name" value="MFS general substrate transporter"/>
    <property type="match status" value="1"/>
</dbReference>
<evidence type="ECO:0000256" key="4">
    <source>
        <dbReference type="ARBA" id="ARBA00022475"/>
    </source>
</evidence>
<dbReference type="NCBIfam" id="TIGR00711">
    <property type="entry name" value="efflux_EmrB"/>
    <property type="match status" value="1"/>
</dbReference>
<feature type="transmembrane region" description="Helical" evidence="8">
    <location>
        <begin position="277"/>
        <end position="299"/>
    </location>
</feature>
<keyword evidence="11" id="KW-1185">Reference proteome</keyword>
<keyword evidence="4" id="KW-1003">Cell membrane</keyword>
<dbReference type="InterPro" id="IPR004638">
    <property type="entry name" value="EmrB-like"/>
</dbReference>
<feature type="transmembrane region" description="Helical" evidence="8">
    <location>
        <begin position="402"/>
        <end position="426"/>
    </location>
</feature>
<dbReference type="AlphaFoldDB" id="A0A8J3QKQ5"/>
<dbReference type="GO" id="GO:0022857">
    <property type="term" value="F:transmembrane transporter activity"/>
    <property type="evidence" value="ECO:0007669"/>
    <property type="project" value="InterPro"/>
</dbReference>
<dbReference type="InterPro" id="IPR020846">
    <property type="entry name" value="MFS_dom"/>
</dbReference>
<dbReference type="PRINTS" id="PR01036">
    <property type="entry name" value="TCRTETB"/>
</dbReference>
<dbReference type="EMBL" id="BONZ01000009">
    <property type="protein sequence ID" value="GIH12765.1"/>
    <property type="molecule type" value="Genomic_DNA"/>
</dbReference>
<feature type="transmembrane region" description="Helical" evidence="8">
    <location>
        <begin position="173"/>
        <end position="196"/>
    </location>
</feature>
<feature type="domain" description="Major facilitator superfamily (MFS) profile" evidence="9">
    <location>
        <begin position="22"/>
        <end position="504"/>
    </location>
</feature>
<evidence type="ECO:0000313" key="10">
    <source>
        <dbReference type="EMBL" id="GIH12765.1"/>
    </source>
</evidence>
<evidence type="ECO:0000256" key="8">
    <source>
        <dbReference type="SAM" id="Phobius"/>
    </source>
</evidence>
<sequence>MASMETITTEAPPARRREVMVVLPGLLLAMLLAMLDNMIVSTAMPRIVGELHGLSHLSWVVTAYVLGTTVSTPLWGKIGDLYGRKNIFISSIAIFLVGSALSGMSQNMSELIGFRALQGLGAGGLIVGVMAIIGDLVPPRERGRYQGIMAAVMAVAMVAGPLAGGFITDNLSWRWAFYVNLPLGAIALILLVTRLHLPKHRTEHRIDWTGAGLLAVGITALVLITTWGGNEYAWGSWQVLGLVVVAVVTLVAFAMVERKAAEPILSLHLFGNRNFTLSALIGFLLGFTMFGAINFLPLFQQTVQGASATNSGLLLLPMMAGLLVTSLVAGQIITRTGRYRVFPILGGVFVVAGMILLAQLDVNSSKTDSSLYMLVLGSGMGFLMQTTMLISQNSVEQKDIGVASSAATFFRSIGGSFGVSLFGAIFNQGLKSDITSRLGPAVAGKLTSGGGVTGLTKSTLDKMPPVQVQALLHGIATATSSVFFWAVFISILVPVAAVFIKHVPLRSAIPTDAKKDGAAEGSEAEASLVVAME</sequence>
<keyword evidence="5 8" id="KW-0812">Transmembrane</keyword>
<dbReference type="Pfam" id="PF07690">
    <property type="entry name" value="MFS_1"/>
    <property type="match status" value="1"/>
</dbReference>
<feature type="transmembrane region" description="Helical" evidence="8">
    <location>
        <begin position="208"/>
        <end position="228"/>
    </location>
</feature>